<evidence type="ECO:0000256" key="4">
    <source>
        <dbReference type="ARBA" id="ARBA00022741"/>
    </source>
</evidence>
<sequence length="263" mass="28394">MSGVLLAAEDLHYAYHADRPVLAGVSLAVRAGEVVALLGANGGGKSTLLKLLLGLLEPSRGTVRLDGRPLRAWSRRDVARRVAYIPQTQAMPFPYKVRDLVALGRIARRGLFDRLNRTDHAVVDAALARLAIADLAERPYTELSGGQRQLCLIARALAQEAPVIVMDEPATGLDYGNQWRLLALVRELAAEGRAFVQTTHHPEHALGGASRVVMLYGGRVVEDGAPLDVVTPEHVRRLYGLGVTRHRLADGNVVLVPQGASHA</sequence>
<dbReference type="CDD" id="cd03214">
    <property type="entry name" value="ABC_Iron-Siderophores_B12_Hemin"/>
    <property type="match status" value="1"/>
</dbReference>
<dbReference type="EMBL" id="SJZB01000051">
    <property type="protein sequence ID" value="TCJ11651.1"/>
    <property type="molecule type" value="Genomic_DNA"/>
</dbReference>
<gene>
    <name evidence="9" type="ORF">EZJ19_14645</name>
</gene>
<keyword evidence="10" id="KW-1185">Reference proteome</keyword>
<evidence type="ECO:0000313" key="10">
    <source>
        <dbReference type="Proteomes" id="UP000295443"/>
    </source>
</evidence>
<keyword evidence="3" id="KW-1003">Cell membrane</keyword>
<dbReference type="SMART" id="SM00382">
    <property type="entry name" value="AAA"/>
    <property type="match status" value="1"/>
</dbReference>
<name>A0A4R1B1J0_9PROT</name>
<evidence type="ECO:0000256" key="5">
    <source>
        <dbReference type="ARBA" id="ARBA00022840"/>
    </source>
</evidence>
<keyword evidence="5 9" id="KW-0067">ATP-binding</keyword>
<dbReference type="InterPro" id="IPR003593">
    <property type="entry name" value="AAA+_ATPase"/>
</dbReference>
<proteinExistence type="inferred from homology"/>
<keyword evidence="4" id="KW-0547">Nucleotide-binding</keyword>
<dbReference type="Gene3D" id="3.40.50.300">
    <property type="entry name" value="P-loop containing nucleotide triphosphate hydrolases"/>
    <property type="match status" value="1"/>
</dbReference>
<dbReference type="PROSITE" id="PS50893">
    <property type="entry name" value="ABC_TRANSPORTER_2"/>
    <property type="match status" value="1"/>
</dbReference>
<comment type="function">
    <text evidence="7">Part of the ABC transporter complex HmuTUV involved in hemin import. Responsible for energy coupling to the transport system.</text>
</comment>
<feature type="domain" description="ABC transporter" evidence="8">
    <location>
        <begin position="6"/>
        <end position="242"/>
    </location>
</feature>
<dbReference type="FunFam" id="3.40.50.300:FF:000134">
    <property type="entry name" value="Iron-enterobactin ABC transporter ATP-binding protein"/>
    <property type="match status" value="1"/>
</dbReference>
<dbReference type="OrthoDB" id="9806726at2"/>
<dbReference type="InterPro" id="IPR027417">
    <property type="entry name" value="P-loop_NTPase"/>
</dbReference>
<evidence type="ECO:0000256" key="1">
    <source>
        <dbReference type="ARBA" id="ARBA00005417"/>
    </source>
</evidence>
<dbReference type="GO" id="GO:0005524">
    <property type="term" value="F:ATP binding"/>
    <property type="evidence" value="ECO:0007669"/>
    <property type="project" value="UniProtKB-KW"/>
</dbReference>
<organism evidence="9 10">
    <name type="scientific">Parasulfuritortus cantonensis</name>
    <dbReference type="NCBI Taxonomy" id="2528202"/>
    <lineage>
        <taxon>Bacteria</taxon>
        <taxon>Pseudomonadati</taxon>
        <taxon>Pseudomonadota</taxon>
        <taxon>Betaproteobacteria</taxon>
        <taxon>Nitrosomonadales</taxon>
        <taxon>Thiobacillaceae</taxon>
        <taxon>Parasulfuritortus</taxon>
    </lineage>
</organism>
<accession>A0A4R1B1J0</accession>
<keyword evidence="2" id="KW-0813">Transport</keyword>
<dbReference type="SUPFAM" id="SSF52540">
    <property type="entry name" value="P-loop containing nucleoside triphosphate hydrolases"/>
    <property type="match status" value="1"/>
</dbReference>
<evidence type="ECO:0000313" key="9">
    <source>
        <dbReference type="EMBL" id="TCJ11651.1"/>
    </source>
</evidence>
<dbReference type="PANTHER" id="PTHR42794">
    <property type="entry name" value="HEMIN IMPORT ATP-BINDING PROTEIN HMUV"/>
    <property type="match status" value="1"/>
</dbReference>
<reference evidence="9 10" key="1">
    <citation type="submission" date="2019-03" db="EMBL/GenBank/DDBJ databases">
        <title>Genome sequence of Thiobacillaceae bacterium LSR1, a sulfur-oxidizing bacterium isolated from freshwater sediment.</title>
        <authorList>
            <person name="Li S."/>
        </authorList>
    </citation>
    <scope>NUCLEOTIDE SEQUENCE [LARGE SCALE GENOMIC DNA]</scope>
    <source>
        <strain evidence="9 10">LSR1</strain>
    </source>
</reference>
<dbReference type="Pfam" id="PF00005">
    <property type="entry name" value="ABC_tran"/>
    <property type="match status" value="1"/>
</dbReference>
<comment type="caution">
    <text evidence="9">The sequence shown here is derived from an EMBL/GenBank/DDBJ whole genome shotgun (WGS) entry which is preliminary data.</text>
</comment>
<dbReference type="AlphaFoldDB" id="A0A4R1B1J0"/>
<evidence type="ECO:0000256" key="2">
    <source>
        <dbReference type="ARBA" id="ARBA00022448"/>
    </source>
</evidence>
<evidence type="ECO:0000256" key="6">
    <source>
        <dbReference type="ARBA" id="ARBA00022967"/>
    </source>
</evidence>
<keyword evidence="3" id="KW-0472">Membrane</keyword>
<dbReference type="GO" id="GO:0016887">
    <property type="term" value="F:ATP hydrolysis activity"/>
    <property type="evidence" value="ECO:0007669"/>
    <property type="project" value="InterPro"/>
</dbReference>
<dbReference type="PANTHER" id="PTHR42794:SF1">
    <property type="entry name" value="HEMIN IMPORT ATP-BINDING PROTEIN HMUV"/>
    <property type="match status" value="1"/>
</dbReference>
<protein>
    <submittedName>
        <fullName evidence="9">ABC transporter ATP-binding protein</fullName>
    </submittedName>
</protein>
<evidence type="ECO:0000256" key="3">
    <source>
        <dbReference type="ARBA" id="ARBA00022475"/>
    </source>
</evidence>
<evidence type="ECO:0000259" key="8">
    <source>
        <dbReference type="PROSITE" id="PS50893"/>
    </source>
</evidence>
<dbReference type="Proteomes" id="UP000295443">
    <property type="component" value="Unassembled WGS sequence"/>
</dbReference>
<dbReference type="InterPro" id="IPR003439">
    <property type="entry name" value="ABC_transporter-like_ATP-bd"/>
</dbReference>
<dbReference type="RefSeq" id="WP_131448874.1">
    <property type="nucleotide sequence ID" value="NZ_SJZB01000051.1"/>
</dbReference>
<evidence type="ECO:0000256" key="7">
    <source>
        <dbReference type="ARBA" id="ARBA00037066"/>
    </source>
</evidence>
<keyword evidence="6" id="KW-1278">Translocase</keyword>
<comment type="similarity">
    <text evidence="1">Belongs to the ABC transporter superfamily.</text>
</comment>